<evidence type="ECO:0000256" key="3">
    <source>
        <dbReference type="ARBA" id="ARBA00022692"/>
    </source>
</evidence>
<dbReference type="OrthoDB" id="1029639at2759"/>
<dbReference type="PANTHER" id="PTHR46980">
    <property type="entry name" value="TRICALBIN-1-RELATED"/>
    <property type="match status" value="1"/>
</dbReference>
<dbReference type="GO" id="GO:0016020">
    <property type="term" value="C:membrane"/>
    <property type="evidence" value="ECO:0007669"/>
    <property type="project" value="UniProtKB-SubCell"/>
</dbReference>
<dbReference type="SUPFAM" id="SSF49562">
    <property type="entry name" value="C2 domain (Calcium/lipid-binding domain, CaLB)"/>
    <property type="match status" value="3"/>
</dbReference>
<feature type="compositionally biased region" description="Polar residues" evidence="9">
    <location>
        <begin position="22"/>
        <end position="39"/>
    </location>
</feature>
<dbReference type="EMBL" id="BSXU01000323">
    <property type="protein sequence ID" value="GMG20255.1"/>
    <property type="molecule type" value="Genomic_DNA"/>
</dbReference>
<dbReference type="InterPro" id="IPR037762">
    <property type="entry name" value="C2C_Tricalbin"/>
</dbReference>
<dbReference type="PANTHER" id="PTHR46980:SF2">
    <property type="entry name" value="TRICALBIN-1-RELATED"/>
    <property type="match status" value="1"/>
</dbReference>
<evidence type="ECO:0000259" key="11">
    <source>
        <dbReference type="PROSITE" id="PS50004"/>
    </source>
</evidence>
<protein>
    <submittedName>
        <fullName evidence="13">Unnamed protein product</fullName>
    </submittedName>
</protein>
<reference evidence="13" key="1">
    <citation type="submission" date="2023-04" db="EMBL/GenBank/DDBJ databases">
        <title>Ambrosiozyma monospora NBRC 1965.</title>
        <authorList>
            <person name="Ichikawa N."/>
            <person name="Sato H."/>
            <person name="Tonouchi N."/>
        </authorList>
    </citation>
    <scope>NUCLEOTIDE SEQUENCE</scope>
    <source>
        <strain evidence="13">NBRC 1965</strain>
    </source>
</reference>
<dbReference type="CDD" id="cd04044">
    <property type="entry name" value="C2A_Tricalbin-like"/>
    <property type="match status" value="1"/>
</dbReference>
<evidence type="ECO:0000256" key="6">
    <source>
        <dbReference type="ARBA" id="ARBA00023055"/>
    </source>
</evidence>
<keyword evidence="5 10" id="KW-1133">Transmembrane helix</keyword>
<keyword evidence="6" id="KW-0445">Lipid transport</keyword>
<dbReference type="GO" id="GO:0071944">
    <property type="term" value="C:cell periphery"/>
    <property type="evidence" value="ECO:0007669"/>
    <property type="project" value="UniProtKB-ARBA"/>
</dbReference>
<dbReference type="Pfam" id="PF24920">
    <property type="entry name" value="C2_TCB1"/>
    <property type="match status" value="1"/>
</dbReference>
<dbReference type="AlphaFoldDB" id="A0A9W6YR49"/>
<feature type="domain" description="C2" evidence="11">
    <location>
        <begin position="403"/>
        <end position="527"/>
    </location>
</feature>
<dbReference type="PIRSF" id="PIRSF037232">
    <property type="entry name" value="Tricalbin"/>
    <property type="match status" value="1"/>
</dbReference>
<evidence type="ECO:0000256" key="2">
    <source>
        <dbReference type="ARBA" id="ARBA00022448"/>
    </source>
</evidence>
<feature type="domain" description="SMP-LTD" evidence="12">
    <location>
        <begin position="209"/>
        <end position="412"/>
    </location>
</feature>
<evidence type="ECO:0000256" key="10">
    <source>
        <dbReference type="SAM" id="Phobius"/>
    </source>
</evidence>
<dbReference type="CDD" id="cd04045">
    <property type="entry name" value="C2C_Tricalbin-like"/>
    <property type="match status" value="1"/>
</dbReference>
<evidence type="ECO:0000259" key="12">
    <source>
        <dbReference type="PROSITE" id="PS51847"/>
    </source>
</evidence>
<comment type="caution">
    <text evidence="13">The sequence shown here is derived from an EMBL/GenBank/DDBJ whole genome shotgun (WGS) entry which is preliminary data.</text>
</comment>
<dbReference type="PROSITE" id="PS51847">
    <property type="entry name" value="SMP"/>
    <property type="match status" value="1"/>
</dbReference>
<gene>
    <name evidence="13" type="ORF">Amon01_000109400</name>
</gene>
<keyword evidence="14" id="KW-1185">Reference proteome</keyword>
<dbReference type="PROSITE" id="PS50004">
    <property type="entry name" value="C2"/>
    <property type="match status" value="3"/>
</dbReference>
<keyword evidence="7" id="KW-0446">Lipid-binding</keyword>
<proteinExistence type="predicted"/>
<dbReference type="PRINTS" id="PR00360">
    <property type="entry name" value="C2DOMAIN"/>
</dbReference>
<evidence type="ECO:0000256" key="4">
    <source>
        <dbReference type="ARBA" id="ARBA00022737"/>
    </source>
</evidence>
<evidence type="ECO:0000313" key="14">
    <source>
        <dbReference type="Proteomes" id="UP001165063"/>
    </source>
</evidence>
<dbReference type="SMART" id="SM00239">
    <property type="entry name" value="C2"/>
    <property type="match status" value="3"/>
</dbReference>
<evidence type="ECO:0000256" key="9">
    <source>
        <dbReference type="SAM" id="MobiDB-lite"/>
    </source>
</evidence>
<sequence length="1237" mass="136303">MSTPVNGIQKPQGAPAPVQKTIPPQQQQLRSPTQTSSAKSAPIEIPAKLSKKQLSTTTNGSKMELDVLNLAGPVTKSIDKKSLKKAAELEAQKRQPHDAAFMGWKEVSGFQEGDELTPTDEIMDLLTRSTFLDEYLPEVAYGDWYHTVGVVFVGAFLSWLLGRYSFSLGPVFFITALTAVYYRTSIRKYRHSIRLEAQREFSVNKIEDDFESMDWMNVLLDKLWLYLEPSVAKIVCDQANQIMATLPLPAFIKQVWIGTFTAGTKPPRVDKVRTLGRTGDDVTVMDWWVSFTPNALEDSTVKQMKNRVNQHVIVKAKLFGLTIPVVVSDVSFSAKIRVRLRMMTNFPHIQTVNVSLSEPPKFDFICKPVGGDNIFSWEVLNIPGLLMMINEMIVKYAGPMFFSPLSFEVNLEQLLNGNGLNGALGILELNIKHAKGLKGADTFNNTIDPYFTFGFGSQVLAKTKVIPDTTEPVYNQNVSVMLKSSAEPMAVVLYDENETDGRKDKFMGAALYDLDELMEKGELTDITLPILRNNKQAGEIVFDIKYMKTLQGSKLPDGSYTAPPDLNTGVANLQLLGARSFSENEEKPAAVFTEIYVNDELKLTSGGSSGVKEAAWNLNVEDIVTDRSKCKVRAIIRAKNKARTIIGSTTLRLGDIIDASYVGNNWFTMHKGIGEVKLACNWSSVAISGIGGSIGYTEPIGVLRVEIEKAVGLLNLEKIGVVDPYVRILINGVQKARTLTQESTVDPVFNEAIYVPISSPNQRVTIEAMDVERSTPDRTLGSFQVRLNEIIDFDETGEPIQTVVESKKGTVVHPKRGAHGFIKYNMAFFPTLPVVSPEDIKEQQQKEAARIKAEADAAAGIDPRESGIKRSKTLQETDFDEDTKPKIDLPLEKLTEYDSGVCVFSVMDGIFPKEGYLQVFFDKNGYPAFESNLVSPRRNRVNLTSDCMVKELNKYSTVTLKFAANKHTDITKPGIKEITIPTKDLIQYSYMKPTVMKIGDDSCKIKVMTRWIPVLMDSLPPADSIGNSGKLSLRLVRANNLPVGDSNGKSDPFVKVYLNGKEEYKSKTIKKTLDPEWNEECSFDVDHRNASVVRFKVNDWDFGVEQDDKLSEITIPLSELNPFLEQYEEKVLELVDDDGAPGGSITIQYLFTPEYHTLLSAEKKLPNVGGAALDGASTVVGGAGKVVGGAAKVGGKVLGTGVEGASKVVGGVGKVGGKVVGGVGGLFKKKKKDDVDE</sequence>
<dbReference type="InterPro" id="IPR037756">
    <property type="entry name" value="C2D_Tricalbin"/>
</dbReference>
<evidence type="ECO:0000256" key="1">
    <source>
        <dbReference type="ARBA" id="ARBA00004370"/>
    </source>
</evidence>
<dbReference type="InterPro" id="IPR017147">
    <property type="entry name" value="Tricalbin"/>
</dbReference>
<name>A0A9W6YR49_AMBMO</name>
<dbReference type="InterPro" id="IPR037761">
    <property type="entry name" value="C2A_Tricalbin"/>
</dbReference>
<dbReference type="InterPro" id="IPR000008">
    <property type="entry name" value="C2_dom"/>
</dbReference>
<dbReference type="InterPro" id="IPR052455">
    <property type="entry name" value="Tricalbin_domain"/>
</dbReference>
<dbReference type="CDD" id="cd04040">
    <property type="entry name" value="C2D_Tricalbin-like"/>
    <property type="match status" value="1"/>
</dbReference>
<feature type="domain" description="C2" evidence="11">
    <location>
        <begin position="1011"/>
        <end position="1131"/>
    </location>
</feature>
<evidence type="ECO:0000256" key="7">
    <source>
        <dbReference type="ARBA" id="ARBA00023121"/>
    </source>
</evidence>
<dbReference type="InterPro" id="IPR035892">
    <property type="entry name" value="C2_domain_sf"/>
</dbReference>
<feature type="transmembrane region" description="Helical" evidence="10">
    <location>
        <begin position="312"/>
        <end position="334"/>
    </location>
</feature>
<feature type="domain" description="C2" evidence="11">
    <location>
        <begin position="686"/>
        <end position="800"/>
    </location>
</feature>
<evidence type="ECO:0000256" key="8">
    <source>
        <dbReference type="ARBA" id="ARBA00023136"/>
    </source>
</evidence>
<evidence type="ECO:0000313" key="13">
    <source>
        <dbReference type="EMBL" id="GMG20255.1"/>
    </source>
</evidence>
<accession>A0A9W6YR49</accession>
<dbReference type="InterPro" id="IPR056910">
    <property type="entry name" value="TCB1-3_C2"/>
</dbReference>
<feature type="transmembrane region" description="Helical" evidence="10">
    <location>
        <begin position="167"/>
        <end position="184"/>
    </location>
</feature>
<dbReference type="Pfam" id="PF25669">
    <property type="entry name" value="SMP_MUG190-like"/>
    <property type="match status" value="1"/>
</dbReference>
<keyword evidence="2" id="KW-0813">Transport</keyword>
<keyword evidence="3 10" id="KW-0812">Transmembrane</keyword>
<organism evidence="13 14">
    <name type="scientific">Ambrosiozyma monospora</name>
    <name type="common">Yeast</name>
    <name type="synonym">Endomycopsis monosporus</name>
    <dbReference type="NCBI Taxonomy" id="43982"/>
    <lineage>
        <taxon>Eukaryota</taxon>
        <taxon>Fungi</taxon>
        <taxon>Dikarya</taxon>
        <taxon>Ascomycota</taxon>
        <taxon>Saccharomycotina</taxon>
        <taxon>Pichiomycetes</taxon>
        <taxon>Pichiales</taxon>
        <taxon>Pichiaceae</taxon>
        <taxon>Ambrosiozyma</taxon>
    </lineage>
</organism>
<dbReference type="InterPro" id="IPR031468">
    <property type="entry name" value="SMP_LBD"/>
</dbReference>
<dbReference type="GO" id="GO:0006869">
    <property type="term" value="P:lipid transport"/>
    <property type="evidence" value="ECO:0007669"/>
    <property type="project" value="UniProtKB-KW"/>
</dbReference>
<dbReference type="Pfam" id="PF00168">
    <property type="entry name" value="C2"/>
    <property type="match status" value="3"/>
</dbReference>
<comment type="subcellular location">
    <subcellularLocation>
        <location evidence="1">Membrane</location>
    </subcellularLocation>
</comment>
<evidence type="ECO:0000256" key="5">
    <source>
        <dbReference type="ARBA" id="ARBA00022989"/>
    </source>
</evidence>
<dbReference type="CDD" id="cd21678">
    <property type="entry name" value="SMP_TCB"/>
    <property type="match status" value="1"/>
</dbReference>
<keyword evidence="4" id="KW-0677">Repeat</keyword>
<dbReference type="GO" id="GO:0061817">
    <property type="term" value="P:endoplasmic reticulum-plasma membrane tethering"/>
    <property type="evidence" value="ECO:0007669"/>
    <property type="project" value="InterPro"/>
</dbReference>
<feature type="region of interest" description="Disordered" evidence="9">
    <location>
        <begin position="1"/>
        <end position="57"/>
    </location>
</feature>
<keyword evidence="8 10" id="KW-0472">Membrane</keyword>
<dbReference type="Gene3D" id="2.60.40.150">
    <property type="entry name" value="C2 domain"/>
    <property type="match status" value="3"/>
</dbReference>
<dbReference type="Proteomes" id="UP001165063">
    <property type="component" value="Unassembled WGS sequence"/>
</dbReference>
<dbReference type="GO" id="GO:0008289">
    <property type="term" value="F:lipid binding"/>
    <property type="evidence" value="ECO:0007669"/>
    <property type="project" value="UniProtKB-KW"/>
</dbReference>